<organism evidence="2 3">
    <name type="scientific">Genlisea aurea</name>
    <dbReference type="NCBI Taxonomy" id="192259"/>
    <lineage>
        <taxon>Eukaryota</taxon>
        <taxon>Viridiplantae</taxon>
        <taxon>Streptophyta</taxon>
        <taxon>Embryophyta</taxon>
        <taxon>Tracheophyta</taxon>
        <taxon>Spermatophyta</taxon>
        <taxon>Magnoliopsida</taxon>
        <taxon>eudicotyledons</taxon>
        <taxon>Gunneridae</taxon>
        <taxon>Pentapetalae</taxon>
        <taxon>asterids</taxon>
        <taxon>lamiids</taxon>
        <taxon>Lamiales</taxon>
        <taxon>Lentibulariaceae</taxon>
        <taxon>Genlisea</taxon>
    </lineage>
</organism>
<accession>S8DAW8</accession>
<feature type="region of interest" description="Disordered" evidence="1">
    <location>
        <begin position="1"/>
        <end position="21"/>
    </location>
</feature>
<name>S8DAW8_9LAMI</name>
<reference evidence="2 3" key="1">
    <citation type="journal article" date="2013" name="BMC Genomics">
        <title>The miniature genome of a carnivorous plant Genlisea aurea contains a low number of genes and short non-coding sequences.</title>
        <authorList>
            <person name="Leushkin E.V."/>
            <person name="Sutormin R.A."/>
            <person name="Nabieva E.R."/>
            <person name="Penin A.A."/>
            <person name="Kondrashov A.S."/>
            <person name="Logacheva M.D."/>
        </authorList>
    </citation>
    <scope>NUCLEOTIDE SEQUENCE [LARGE SCALE GENOMIC DNA]</scope>
</reference>
<dbReference type="Proteomes" id="UP000015453">
    <property type="component" value="Unassembled WGS sequence"/>
</dbReference>
<protein>
    <submittedName>
        <fullName evidence="2">Uncharacterized protein</fullName>
    </submittedName>
</protein>
<evidence type="ECO:0000256" key="1">
    <source>
        <dbReference type="SAM" id="MobiDB-lite"/>
    </source>
</evidence>
<comment type="caution">
    <text evidence="2">The sequence shown here is derived from an EMBL/GenBank/DDBJ whole genome shotgun (WGS) entry which is preliminary data.</text>
</comment>
<evidence type="ECO:0000313" key="2">
    <source>
        <dbReference type="EMBL" id="EPS74661.1"/>
    </source>
</evidence>
<proteinExistence type="predicted"/>
<dbReference type="EMBL" id="AUSU01000017">
    <property type="protein sequence ID" value="EPS74661.1"/>
    <property type="molecule type" value="Genomic_DNA"/>
</dbReference>
<evidence type="ECO:0000313" key="3">
    <source>
        <dbReference type="Proteomes" id="UP000015453"/>
    </source>
</evidence>
<gene>
    <name evidence="2" type="ORF">M569_00097</name>
</gene>
<sequence length="99" mass="10828">MHRHPKHLELDMKNQTSDSGILLKNRKTLSKVAPRSGDLSDATPLPSLVTKWATSLKMNDLEMGSRGASEISLSPLVVTHVEQSLSVLELLMAAPQRDA</sequence>
<dbReference type="AlphaFoldDB" id="S8DAW8"/>
<keyword evidence="3" id="KW-1185">Reference proteome</keyword>